<protein>
    <recommendedName>
        <fullName evidence="3">Transposase</fullName>
    </recommendedName>
</protein>
<proteinExistence type="predicted"/>
<evidence type="ECO:0000313" key="1">
    <source>
        <dbReference type="EMBL" id="CAI6346415.1"/>
    </source>
</evidence>
<organism evidence="1 2">
    <name type="scientific">Macrosiphum euphorbiae</name>
    <name type="common">potato aphid</name>
    <dbReference type="NCBI Taxonomy" id="13131"/>
    <lineage>
        <taxon>Eukaryota</taxon>
        <taxon>Metazoa</taxon>
        <taxon>Ecdysozoa</taxon>
        <taxon>Arthropoda</taxon>
        <taxon>Hexapoda</taxon>
        <taxon>Insecta</taxon>
        <taxon>Pterygota</taxon>
        <taxon>Neoptera</taxon>
        <taxon>Paraneoptera</taxon>
        <taxon>Hemiptera</taxon>
        <taxon>Sternorrhyncha</taxon>
        <taxon>Aphidomorpha</taxon>
        <taxon>Aphidoidea</taxon>
        <taxon>Aphididae</taxon>
        <taxon>Macrosiphini</taxon>
        <taxon>Macrosiphum</taxon>
    </lineage>
</organism>
<keyword evidence="2" id="KW-1185">Reference proteome</keyword>
<dbReference type="Proteomes" id="UP001160148">
    <property type="component" value="Unassembled WGS sequence"/>
</dbReference>
<dbReference type="AlphaFoldDB" id="A0AAV0VS61"/>
<gene>
    <name evidence="1" type="ORF">MEUPH1_LOCUS3327</name>
</gene>
<evidence type="ECO:0000313" key="2">
    <source>
        <dbReference type="Proteomes" id="UP001160148"/>
    </source>
</evidence>
<name>A0AAV0VS61_9HEMI</name>
<reference evidence="1 2" key="1">
    <citation type="submission" date="2023-01" db="EMBL/GenBank/DDBJ databases">
        <authorList>
            <person name="Whitehead M."/>
        </authorList>
    </citation>
    <scope>NUCLEOTIDE SEQUENCE [LARGE SCALE GENOMIC DNA]</scope>
</reference>
<dbReference type="EMBL" id="CARXXK010000001">
    <property type="protein sequence ID" value="CAI6346415.1"/>
    <property type="molecule type" value="Genomic_DNA"/>
</dbReference>
<comment type="caution">
    <text evidence="1">The sequence shown here is derived from an EMBL/GenBank/DDBJ whole genome shotgun (WGS) entry which is preliminary data.</text>
</comment>
<evidence type="ECO:0008006" key="3">
    <source>
        <dbReference type="Google" id="ProtNLM"/>
    </source>
</evidence>
<sequence length="111" mass="12709">MSGINKGAQHFFTEFVSHSVTYCIPCQAHRMNTFLEHSCDASYIIGDLICVLENIYVFFSASTKRSKDLTDRMKEIEGSLQLRNLSKTRWTARAESIKSVWISLDIIIETL</sequence>
<dbReference type="InterPro" id="IPR012337">
    <property type="entry name" value="RNaseH-like_sf"/>
</dbReference>
<dbReference type="SUPFAM" id="SSF53098">
    <property type="entry name" value="Ribonuclease H-like"/>
    <property type="match status" value="1"/>
</dbReference>
<accession>A0AAV0VS61</accession>